<evidence type="ECO:0000313" key="1">
    <source>
        <dbReference type="EMBL" id="MBX61447.1"/>
    </source>
</evidence>
<proteinExistence type="predicted"/>
<sequence>MLDEFHYCLTSFMMNLKSDNWQPFVKQILLSIV</sequence>
<dbReference type="EMBL" id="GGEC01080963">
    <property type="protein sequence ID" value="MBX61447.1"/>
    <property type="molecule type" value="Transcribed_RNA"/>
</dbReference>
<protein>
    <submittedName>
        <fullName evidence="1">Uncharacterized protein</fullName>
    </submittedName>
</protein>
<reference evidence="1" key="1">
    <citation type="submission" date="2018-02" db="EMBL/GenBank/DDBJ databases">
        <title>Rhizophora mucronata_Transcriptome.</title>
        <authorList>
            <person name="Meera S.P."/>
            <person name="Sreeshan A."/>
            <person name="Augustine A."/>
        </authorList>
    </citation>
    <scope>NUCLEOTIDE SEQUENCE</scope>
    <source>
        <tissue evidence="1">Leaf</tissue>
    </source>
</reference>
<accession>A0A2P2Q377</accession>
<dbReference type="AlphaFoldDB" id="A0A2P2Q377"/>
<name>A0A2P2Q377_RHIMU</name>
<organism evidence="1">
    <name type="scientific">Rhizophora mucronata</name>
    <name type="common">Asiatic mangrove</name>
    <dbReference type="NCBI Taxonomy" id="61149"/>
    <lineage>
        <taxon>Eukaryota</taxon>
        <taxon>Viridiplantae</taxon>
        <taxon>Streptophyta</taxon>
        <taxon>Embryophyta</taxon>
        <taxon>Tracheophyta</taxon>
        <taxon>Spermatophyta</taxon>
        <taxon>Magnoliopsida</taxon>
        <taxon>eudicotyledons</taxon>
        <taxon>Gunneridae</taxon>
        <taxon>Pentapetalae</taxon>
        <taxon>rosids</taxon>
        <taxon>fabids</taxon>
        <taxon>Malpighiales</taxon>
        <taxon>Rhizophoraceae</taxon>
        <taxon>Rhizophora</taxon>
    </lineage>
</organism>